<dbReference type="EMBL" id="QGGY01000019">
    <property type="protein sequence ID" value="PWJ72357.1"/>
    <property type="molecule type" value="Genomic_DNA"/>
</dbReference>
<dbReference type="FunFam" id="1.10.10.10:FF:000001">
    <property type="entry name" value="LysR family transcriptional regulator"/>
    <property type="match status" value="1"/>
</dbReference>
<dbReference type="InterPro" id="IPR005119">
    <property type="entry name" value="LysR_subst-bd"/>
</dbReference>
<feature type="domain" description="HTH lysR-type" evidence="5">
    <location>
        <begin position="1"/>
        <end position="58"/>
    </location>
</feature>
<dbReference type="GO" id="GO:0003677">
    <property type="term" value="F:DNA binding"/>
    <property type="evidence" value="ECO:0007669"/>
    <property type="project" value="UniProtKB-KW"/>
</dbReference>
<evidence type="ECO:0000256" key="3">
    <source>
        <dbReference type="ARBA" id="ARBA00023125"/>
    </source>
</evidence>
<dbReference type="Pfam" id="PF00126">
    <property type="entry name" value="HTH_1"/>
    <property type="match status" value="1"/>
</dbReference>
<dbReference type="RefSeq" id="WP_109748551.1">
    <property type="nucleotide sequence ID" value="NZ_JANKBI010000020.1"/>
</dbReference>
<evidence type="ECO:0000256" key="4">
    <source>
        <dbReference type="ARBA" id="ARBA00023163"/>
    </source>
</evidence>
<dbReference type="InterPro" id="IPR036388">
    <property type="entry name" value="WH-like_DNA-bd_sf"/>
</dbReference>
<dbReference type="SUPFAM" id="SSF46785">
    <property type="entry name" value="Winged helix' DNA-binding domain"/>
    <property type="match status" value="1"/>
</dbReference>
<dbReference type="GO" id="GO:0032993">
    <property type="term" value="C:protein-DNA complex"/>
    <property type="evidence" value="ECO:0007669"/>
    <property type="project" value="TreeGrafter"/>
</dbReference>
<sequence length="288" mass="32786">MEINYLKEFVILARTGNYLEAADSLYMGQSSLSRHIKTLEDELDIRLLDRTTRKVSLTEAGRLFLPYAEHIMLLQEQYQDVLLDFKKNNHISLSIGSIPSMTQYHITDALFLYQQKYPDYSLDLIEGDTVQLIDNLQNDRLELAFIRSSANGHHGFEHIHFAEDTLAAVFPAAHPLARRKTLHLSELSGETLLLLTKDTFMYQLCINSCKSAGFEPHIGYTGLRSENMLDLVEKGLGTALLTQKPIQKLSNPNISIVEIIPQITTYIDLVYRKNKKLSAAAEQFVRLI</sequence>
<gene>
    <name evidence="6" type="ORF">C7383_11961</name>
</gene>
<protein>
    <submittedName>
        <fullName evidence="6">DNA-binding transcriptional LysR family regulator</fullName>
    </submittedName>
</protein>
<evidence type="ECO:0000256" key="2">
    <source>
        <dbReference type="ARBA" id="ARBA00023015"/>
    </source>
</evidence>
<keyword evidence="3 6" id="KW-0238">DNA-binding</keyword>
<keyword evidence="7" id="KW-1185">Reference proteome</keyword>
<dbReference type="CDD" id="cd05466">
    <property type="entry name" value="PBP2_LTTR_substrate"/>
    <property type="match status" value="1"/>
</dbReference>
<reference evidence="6 7" key="1">
    <citation type="submission" date="2018-05" db="EMBL/GenBank/DDBJ databases">
        <authorList>
            <person name="Goeker M."/>
            <person name="Huntemann M."/>
            <person name="Clum A."/>
            <person name="Pillay M."/>
            <person name="Palaniappan K."/>
            <person name="Varghese N."/>
            <person name="Mikhailova N."/>
            <person name="Stamatis D."/>
            <person name="Reddy T."/>
            <person name="Daum C."/>
            <person name="Shapiro N."/>
            <person name="Ivanova N."/>
            <person name="Kyrpides N."/>
            <person name="Woyke T."/>
        </authorList>
    </citation>
    <scope>NUCLEOTIDE SEQUENCE [LARGE SCALE GENOMIC DNA]</scope>
    <source>
        <strain evidence="6 7">DSM 26524</strain>
    </source>
</reference>
<dbReference type="SUPFAM" id="SSF53850">
    <property type="entry name" value="Periplasmic binding protein-like II"/>
    <property type="match status" value="1"/>
</dbReference>
<dbReference type="PANTHER" id="PTHR30346:SF0">
    <property type="entry name" value="HCA OPERON TRANSCRIPTIONAL ACTIVATOR HCAR"/>
    <property type="match status" value="1"/>
</dbReference>
<evidence type="ECO:0000313" key="6">
    <source>
        <dbReference type="EMBL" id="PWJ72357.1"/>
    </source>
</evidence>
<organism evidence="6 7">
    <name type="scientific">Murimonas intestini</name>
    <dbReference type="NCBI Taxonomy" id="1337051"/>
    <lineage>
        <taxon>Bacteria</taxon>
        <taxon>Bacillati</taxon>
        <taxon>Bacillota</taxon>
        <taxon>Clostridia</taxon>
        <taxon>Lachnospirales</taxon>
        <taxon>Lachnospiraceae</taxon>
        <taxon>Murimonas</taxon>
    </lineage>
</organism>
<dbReference type="Gene3D" id="1.10.10.10">
    <property type="entry name" value="Winged helix-like DNA-binding domain superfamily/Winged helix DNA-binding domain"/>
    <property type="match status" value="1"/>
</dbReference>
<keyword evidence="2" id="KW-0805">Transcription regulation</keyword>
<dbReference type="PROSITE" id="PS50931">
    <property type="entry name" value="HTH_LYSR"/>
    <property type="match status" value="1"/>
</dbReference>
<evidence type="ECO:0000256" key="1">
    <source>
        <dbReference type="ARBA" id="ARBA00009437"/>
    </source>
</evidence>
<evidence type="ECO:0000259" key="5">
    <source>
        <dbReference type="PROSITE" id="PS50931"/>
    </source>
</evidence>
<comment type="caution">
    <text evidence="6">The sequence shown here is derived from an EMBL/GenBank/DDBJ whole genome shotgun (WGS) entry which is preliminary data.</text>
</comment>
<dbReference type="GO" id="GO:0003700">
    <property type="term" value="F:DNA-binding transcription factor activity"/>
    <property type="evidence" value="ECO:0007669"/>
    <property type="project" value="InterPro"/>
</dbReference>
<dbReference type="Gene3D" id="3.40.190.290">
    <property type="match status" value="1"/>
</dbReference>
<dbReference type="InterPro" id="IPR000847">
    <property type="entry name" value="LysR_HTH_N"/>
</dbReference>
<keyword evidence="4" id="KW-0804">Transcription</keyword>
<dbReference type="Pfam" id="PF03466">
    <property type="entry name" value="LysR_substrate"/>
    <property type="match status" value="1"/>
</dbReference>
<dbReference type="PANTHER" id="PTHR30346">
    <property type="entry name" value="TRANSCRIPTIONAL DUAL REGULATOR HCAR-RELATED"/>
    <property type="match status" value="1"/>
</dbReference>
<comment type="similarity">
    <text evidence="1">Belongs to the LysR transcriptional regulatory family.</text>
</comment>
<accession>A0AB73SYB4</accession>
<name>A0AB73SYB4_9FIRM</name>
<dbReference type="AlphaFoldDB" id="A0AB73SYB4"/>
<dbReference type="Proteomes" id="UP000245412">
    <property type="component" value="Unassembled WGS sequence"/>
</dbReference>
<dbReference type="InterPro" id="IPR036390">
    <property type="entry name" value="WH_DNA-bd_sf"/>
</dbReference>
<evidence type="ECO:0000313" key="7">
    <source>
        <dbReference type="Proteomes" id="UP000245412"/>
    </source>
</evidence>
<proteinExistence type="inferred from homology"/>